<name>A0ACC0LPI3_RHOML</name>
<sequence>MGFGQRSKDQGATNGSYSDKNSKRGNFREASYQSGLLEAMLVEQECREGSSSPMETSAIASNKAEEKGEEEQQQSCGDRDDSIWLNTRSAD</sequence>
<evidence type="ECO:0000313" key="2">
    <source>
        <dbReference type="Proteomes" id="UP001062846"/>
    </source>
</evidence>
<organism evidence="1 2">
    <name type="scientific">Rhododendron molle</name>
    <name type="common">Chinese azalea</name>
    <name type="synonym">Azalea mollis</name>
    <dbReference type="NCBI Taxonomy" id="49168"/>
    <lineage>
        <taxon>Eukaryota</taxon>
        <taxon>Viridiplantae</taxon>
        <taxon>Streptophyta</taxon>
        <taxon>Embryophyta</taxon>
        <taxon>Tracheophyta</taxon>
        <taxon>Spermatophyta</taxon>
        <taxon>Magnoliopsida</taxon>
        <taxon>eudicotyledons</taxon>
        <taxon>Gunneridae</taxon>
        <taxon>Pentapetalae</taxon>
        <taxon>asterids</taxon>
        <taxon>Ericales</taxon>
        <taxon>Ericaceae</taxon>
        <taxon>Ericoideae</taxon>
        <taxon>Rhodoreae</taxon>
        <taxon>Rhododendron</taxon>
    </lineage>
</organism>
<reference evidence="1" key="1">
    <citation type="submission" date="2022-02" db="EMBL/GenBank/DDBJ databases">
        <title>Plant Genome Project.</title>
        <authorList>
            <person name="Zhang R.-G."/>
        </authorList>
    </citation>
    <scope>NUCLEOTIDE SEQUENCE</scope>
    <source>
        <strain evidence="1">AT1</strain>
    </source>
</reference>
<accession>A0ACC0LPI3</accession>
<proteinExistence type="predicted"/>
<dbReference type="Proteomes" id="UP001062846">
    <property type="component" value="Chromosome 11"/>
</dbReference>
<evidence type="ECO:0000313" key="1">
    <source>
        <dbReference type="EMBL" id="KAI8530535.1"/>
    </source>
</evidence>
<protein>
    <submittedName>
        <fullName evidence="1">Uncharacterized protein</fullName>
    </submittedName>
</protein>
<dbReference type="EMBL" id="CM046398">
    <property type="protein sequence ID" value="KAI8530535.1"/>
    <property type="molecule type" value="Genomic_DNA"/>
</dbReference>
<gene>
    <name evidence="1" type="ORF">RHMOL_Rhmol11G0067200</name>
</gene>
<keyword evidence="2" id="KW-1185">Reference proteome</keyword>
<comment type="caution">
    <text evidence="1">The sequence shown here is derived from an EMBL/GenBank/DDBJ whole genome shotgun (WGS) entry which is preliminary data.</text>
</comment>